<keyword evidence="8" id="KW-0809">Transit peptide</keyword>
<evidence type="ECO:0000256" key="6">
    <source>
        <dbReference type="ARBA" id="ARBA00022532"/>
    </source>
</evidence>
<dbReference type="Gene3D" id="3.20.19.10">
    <property type="entry name" value="Aconitase, domain 4"/>
    <property type="match status" value="1"/>
</dbReference>
<dbReference type="GO" id="GO:0006099">
    <property type="term" value="P:tricarboxylic acid cycle"/>
    <property type="evidence" value="ECO:0007669"/>
    <property type="project" value="UniProtKB-UniPathway"/>
</dbReference>
<evidence type="ECO:0000313" key="19">
    <source>
        <dbReference type="Proteomes" id="UP000033109"/>
    </source>
</evidence>
<gene>
    <name evidence="18" type="ORF">PKOR_21945</name>
</gene>
<dbReference type="Proteomes" id="UP000033109">
    <property type="component" value="Chromosome"/>
</dbReference>
<proteinExistence type="inferred from homology"/>
<dbReference type="HOGENOM" id="CLU_006714_2_2_10"/>
<dbReference type="OrthoDB" id="9764318at2"/>
<dbReference type="KEGG" id="pko:PKOR_21945"/>
<comment type="cofactor">
    <cofactor evidence="1">
        <name>[4Fe-4S] cluster</name>
        <dbReference type="ChEBI" id="CHEBI:49883"/>
    </cofactor>
</comment>
<feature type="domain" description="Aconitase/3-isopropylmalate dehydratase large subunit alpha/beta/alpha" evidence="16">
    <location>
        <begin position="34"/>
        <end position="477"/>
    </location>
</feature>
<dbReference type="Pfam" id="PF00330">
    <property type="entry name" value="Aconitase"/>
    <property type="match status" value="1"/>
</dbReference>
<keyword evidence="6" id="KW-0816">Tricarboxylic acid cycle</keyword>
<evidence type="ECO:0000259" key="17">
    <source>
        <dbReference type="Pfam" id="PF00694"/>
    </source>
</evidence>
<evidence type="ECO:0000313" key="18">
    <source>
        <dbReference type="EMBL" id="AKD05236.1"/>
    </source>
</evidence>
<comment type="catalytic activity">
    <reaction evidence="12">
        <text>citrate = D-threo-isocitrate</text>
        <dbReference type="Rhea" id="RHEA:10336"/>
        <dbReference type="ChEBI" id="CHEBI:15562"/>
        <dbReference type="ChEBI" id="CHEBI:16947"/>
        <dbReference type="EC" id="4.2.1.3"/>
    </reaction>
</comment>
<evidence type="ECO:0000256" key="13">
    <source>
        <dbReference type="ARBA" id="ARBA00029682"/>
    </source>
</evidence>
<sequence>MAFDLEMIKAVYAGMDERIAAARQAVGRPLTLTEKILYSHLYDGTAKQGFERGKSYVDFAPDRVAMQDATAQMALLQFMQAGKPQVAVPSTVHCDHLIQARVGADSDLQDAYNENKEVYDFLASVSNKYGIGFWKPGAGIIHQVVLENYAFPGGMMIGTDSHTPNAGGLGMVAIGVGGADAVDVMAGMPWELKFPKVIGVKLTGKMSGWTAPKDVILKVAGILTVKGGTGAIVEYFGEGAESMSCTGKSTICNMGAEIGATTSVFAYDQKMREYLNGTKREEIVQMADEVAHNLRADDEVLADPAAFYDQLIEIDLSALEPHVNGPFTPDAAWPISQFAAVVKEHGWPAKLEVGLIGSCTNSSYEDITRSASIAAQAVEKNLEAKSEFTITPGSELVRYTTARDGLLDTFAQMGGVVLANACGPCIGQWARHTDDPNRKNSIITSFNRNFAKRNDGNPNTHAFVASPEIVTAFAIAGDLTFNPLTDTLTNRDGQQVKLDEPRGVEMPPQGFAVEDAGYVAPAEDGSSVEVVVDPASDRLQLLEGFKPWEGTDLKGLKLLIKAQGKCTTDHISMAGPWLKYRGHLDNISNNMLIGAINAFNGEANNVYNDMTRGYDTVPATARTYKAAGIGTVVVGDENYGEGSSREHAAMEPRHLGVRAVIVKSFARIHETNLKKQGMLALTFANKADYDLIDENDTIDILGLEDFREGQPLKVVLHHPDGSQDSFLVNHTYNAGQIEWFKAGSALNLIRQLQKQNANA</sequence>
<keyword evidence="10" id="KW-0411">Iron-sulfur</keyword>
<reference evidence="18 19" key="1">
    <citation type="journal article" date="2015" name="Sci. Rep.">
        <title>Unraveling adaptation of Pontibacter korlensis to radiation and infertility in desert through complete genome and comparative transcriptomic analysis.</title>
        <authorList>
            <person name="Dai J."/>
            <person name="Dai W."/>
            <person name="Qiu C."/>
            <person name="Yang Z."/>
            <person name="Zhang Y."/>
            <person name="Zhou M."/>
            <person name="Zhang L."/>
            <person name="Fang C."/>
            <person name="Gao Q."/>
            <person name="Yang Q."/>
            <person name="Li X."/>
            <person name="Wang Z."/>
            <person name="Wang Z."/>
            <person name="Jia Z."/>
            <person name="Chen X."/>
        </authorList>
    </citation>
    <scope>NUCLEOTIDE SEQUENCE [LARGE SCALE GENOMIC DNA]</scope>
    <source>
        <strain evidence="18 19">X14-1T</strain>
    </source>
</reference>
<dbReference type="FunFam" id="3.20.19.10:FF:000002">
    <property type="entry name" value="Aconitate hydratase, mitochondrial"/>
    <property type="match status" value="1"/>
</dbReference>
<accession>A0A0E3UZE1</accession>
<dbReference type="FunFam" id="3.40.1060.10:FF:000001">
    <property type="entry name" value="Aconitate hydratase, mitochondrial"/>
    <property type="match status" value="1"/>
</dbReference>
<dbReference type="CDD" id="cd01584">
    <property type="entry name" value="AcnA_Mitochondrial"/>
    <property type="match status" value="1"/>
</dbReference>
<dbReference type="NCBIfam" id="NF005558">
    <property type="entry name" value="PRK07229.1"/>
    <property type="match status" value="1"/>
</dbReference>
<comment type="similarity">
    <text evidence="3">Belongs to the aconitase/IPM isomerase family.</text>
</comment>
<keyword evidence="9" id="KW-0408">Iron</keyword>
<dbReference type="PANTHER" id="PTHR43160">
    <property type="entry name" value="ACONITATE HYDRATASE B"/>
    <property type="match status" value="1"/>
</dbReference>
<evidence type="ECO:0000256" key="12">
    <source>
        <dbReference type="ARBA" id="ARBA00023501"/>
    </source>
</evidence>
<evidence type="ECO:0000256" key="10">
    <source>
        <dbReference type="ARBA" id="ARBA00023014"/>
    </source>
</evidence>
<evidence type="ECO:0000256" key="7">
    <source>
        <dbReference type="ARBA" id="ARBA00022723"/>
    </source>
</evidence>
<dbReference type="InterPro" id="IPR015931">
    <property type="entry name" value="Acnase/IPM_dHydase_lsu_aba_1/3"/>
</dbReference>
<dbReference type="FunFam" id="3.30.499.10:FF:000004">
    <property type="entry name" value="Aconitate hydratase, mitochondrial"/>
    <property type="match status" value="1"/>
</dbReference>
<dbReference type="PATRIC" id="fig|400092.3.peg.4821"/>
<dbReference type="InterPro" id="IPR036008">
    <property type="entry name" value="Aconitase_4Fe-4S_dom"/>
</dbReference>
<dbReference type="NCBIfam" id="TIGR01340">
    <property type="entry name" value="aconitase_mito"/>
    <property type="match status" value="1"/>
</dbReference>
<dbReference type="EMBL" id="CP009621">
    <property type="protein sequence ID" value="AKD05236.1"/>
    <property type="molecule type" value="Genomic_DNA"/>
</dbReference>
<dbReference type="Pfam" id="PF00694">
    <property type="entry name" value="Aconitase_C"/>
    <property type="match status" value="1"/>
</dbReference>
<evidence type="ECO:0000256" key="5">
    <source>
        <dbReference type="ARBA" id="ARBA00019378"/>
    </source>
</evidence>
<dbReference type="SUPFAM" id="SSF53732">
    <property type="entry name" value="Aconitase iron-sulfur domain"/>
    <property type="match status" value="1"/>
</dbReference>
<dbReference type="InterPro" id="IPR001030">
    <property type="entry name" value="Acoase/IPM_deHydtase_lsu_aba"/>
</dbReference>
<dbReference type="GO" id="GO:0046872">
    <property type="term" value="F:metal ion binding"/>
    <property type="evidence" value="ECO:0007669"/>
    <property type="project" value="UniProtKB-KW"/>
</dbReference>
<comment type="pathway">
    <text evidence="2">Carbohydrate metabolism; tricarboxylic acid cycle; isocitrate from oxaloacetate: step 2/2.</text>
</comment>
<dbReference type="PROSITE" id="PS01244">
    <property type="entry name" value="ACONITASE_2"/>
    <property type="match status" value="1"/>
</dbReference>
<keyword evidence="11" id="KW-0456">Lyase</keyword>
<dbReference type="InterPro" id="IPR050926">
    <property type="entry name" value="Aconitase/IPM_isomerase"/>
</dbReference>
<dbReference type="InterPro" id="IPR006248">
    <property type="entry name" value="Aconitase_mito-like"/>
</dbReference>
<dbReference type="Gene3D" id="3.30.499.10">
    <property type="entry name" value="Aconitase, domain 3"/>
    <property type="match status" value="2"/>
</dbReference>
<dbReference type="PRINTS" id="PR00415">
    <property type="entry name" value="ACONITASE"/>
</dbReference>
<dbReference type="GO" id="GO:0003994">
    <property type="term" value="F:aconitate hydratase activity"/>
    <property type="evidence" value="ECO:0007669"/>
    <property type="project" value="UniProtKB-EC"/>
</dbReference>
<feature type="domain" description="Aconitase A/isopropylmalate dehydratase small subunit swivel" evidence="17">
    <location>
        <begin position="558"/>
        <end position="685"/>
    </location>
</feature>
<dbReference type="RefSeq" id="WP_046313534.1">
    <property type="nucleotide sequence ID" value="NZ_CBCSCY010000022.1"/>
</dbReference>
<evidence type="ECO:0000256" key="11">
    <source>
        <dbReference type="ARBA" id="ARBA00023239"/>
    </source>
</evidence>
<name>A0A0E3UZE1_9BACT</name>
<protein>
    <recommendedName>
        <fullName evidence="5">Aconitate hydratase A</fullName>
        <ecNumber evidence="4">4.2.1.3</ecNumber>
    </recommendedName>
    <alternativeName>
        <fullName evidence="13">Citrate hydro-lyase</fullName>
    </alternativeName>
    <alternativeName>
        <fullName evidence="15">Iron-responsive protein-like</fullName>
    </alternativeName>
    <alternativeName>
        <fullName evidence="14">RNA-binding protein</fullName>
    </alternativeName>
</protein>
<evidence type="ECO:0000256" key="9">
    <source>
        <dbReference type="ARBA" id="ARBA00023004"/>
    </source>
</evidence>
<evidence type="ECO:0000256" key="14">
    <source>
        <dbReference type="ARBA" id="ARBA00031081"/>
    </source>
</evidence>
<dbReference type="STRING" id="400092.PKOR_21945"/>
<dbReference type="InterPro" id="IPR015932">
    <property type="entry name" value="Aconitase_dom2"/>
</dbReference>
<evidence type="ECO:0000256" key="8">
    <source>
        <dbReference type="ARBA" id="ARBA00022946"/>
    </source>
</evidence>
<dbReference type="GO" id="GO:0051539">
    <property type="term" value="F:4 iron, 4 sulfur cluster binding"/>
    <property type="evidence" value="ECO:0007669"/>
    <property type="project" value="InterPro"/>
</dbReference>
<keyword evidence="7" id="KW-0479">Metal-binding</keyword>
<dbReference type="InterPro" id="IPR000573">
    <property type="entry name" value="AconitaseA/IPMdHydase_ssu_swvl"/>
</dbReference>
<dbReference type="GO" id="GO:0005829">
    <property type="term" value="C:cytosol"/>
    <property type="evidence" value="ECO:0007669"/>
    <property type="project" value="TreeGrafter"/>
</dbReference>
<keyword evidence="19" id="KW-1185">Reference proteome</keyword>
<evidence type="ECO:0000256" key="1">
    <source>
        <dbReference type="ARBA" id="ARBA00001966"/>
    </source>
</evidence>
<dbReference type="PROSITE" id="PS00450">
    <property type="entry name" value="ACONITASE_1"/>
    <property type="match status" value="1"/>
</dbReference>
<dbReference type="AlphaFoldDB" id="A0A0E3UZE1"/>
<dbReference type="SUPFAM" id="SSF52016">
    <property type="entry name" value="LeuD/IlvD-like"/>
    <property type="match status" value="1"/>
</dbReference>
<evidence type="ECO:0000256" key="4">
    <source>
        <dbReference type="ARBA" id="ARBA00012926"/>
    </source>
</evidence>
<dbReference type="FunFam" id="3.30.499.10:FF:000003">
    <property type="entry name" value="Aconitate hydratase, mitochondrial"/>
    <property type="match status" value="1"/>
</dbReference>
<dbReference type="PANTHER" id="PTHR43160:SF3">
    <property type="entry name" value="ACONITATE HYDRATASE, MITOCHONDRIAL"/>
    <property type="match status" value="1"/>
</dbReference>
<dbReference type="InterPro" id="IPR015928">
    <property type="entry name" value="Aconitase/3IPM_dehydase_swvl"/>
</dbReference>
<evidence type="ECO:0000256" key="3">
    <source>
        <dbReference type="ARBA" id="ARBA00007185"/>
    </source>
</evidence>
<dbReference type="Gene3D" id="3.40.1060.10">
    <property type="entry name" value="Aconitase, Domain 2"/>
    <property type="match status" value="1"/>
</dbReference>
<organism evidence="18 19">
    <name type="scientific">Pontibacter korlensis</name>
    <dbReference type="NCBI Taxonomy" id="400092"/>
    <lineage>
        <taxon>Bacteria</taxon>
        <taxon>Pseudomonadati</taxon>
        <taxon>Bacteroidota</taxon>
        <taxon>Cytophagia</taxon>
        <taxon>Cytophagales</taxon>
        <taxon>Hymenobacteraceae</taxon>
        <taxon>Pontibacter</taxon>
    </lineage>
</organism>
<dbReference type="EC" id="4.2.1.3" evidence="4"/>
<dbReference type="UniPathway" id="UPA00223">
    <property type="reaction ID" value="UER00718"/>
</dbReference>
<evidence type="ECO:0000256" key="15">
    <source>
        <dbReference type="ARBA" id="ARBA00031977"/>
    </source>
</evidence>
<evidence type="ECO:0000259" key="16">
    <source>
        <dbReference type="Pfam" id="PF00330"/>
    </source>
</evidence>
<dbReference type="InterPro" id="IPR018136">
    <property type="entry name" value="Aconitase_4Fe-4S_BS"/>
</dbReference>
<evidence type="ECO:0000256" key="2">
    <source>
        <dbReference type="ARBA" id="ARBA00004717"/>
    </source>
</evidence>